<feature type="transmembrane region" description="Helical" evidence="6">
    <location>
        <begin position="306"/>
        <end position="331"/>
    </location>
</feature>
<keyword evidence="5 6" id="KW-0472">Membrane</keyword>
<dbReference type="GO" id="GO:0033229">
    <property type="term" value="F:cysteine transmembrane transporter activity"/>
    <property type="evidence" value="ECO:0007669"/>
    <property type="project" value="TreeGrafter"/>
</dbReference>
<evidence type="ECO:0000256" key="4">
    <source>
        <dbReference type="ARBA" id="ARBA00022989"/>
    </source>
</evidence>
<feature type="transmembrane region" description="Helical" evidence="6">
    <location>
        <begin position="466"/>
        <end position="487"/>
    </location>
</feature>
<protein>
    <recommendedName>
        <fullName evidence="7">Major facilitator superfamily (MFS) profile domain-containing protein</fullName>
    </recommendedName>
</protein>
<keyword evidence="2" id="KW-0813">Transport</keyword>
<dbReference type="AlphaFoldDB" id="A0AAW0YTR6"/>
<dbReference type="InterPro" id="IPR011701">
    <property type="entry name" value="MFS"/>
</dbReference>
<dbReference type="PANTHER" id="PTHR43791:SF63">
    <property type="entry name" value="HIGH AFFINITY CYSTEINE TRANSPORTER"/>
    <property type="match status" value="1"/>
</dbReference>
<accession>A0AAW0YTR6</accession>
<evidence type="ECO:0000259" key="7">
    <source>
        <dbReference type="PROSITE" id="PS50850"/>
    </source>
</evidence>
<evidence type="ECO:0000256" key="2">
    <source>
        <dbReference type="ARBA" id="ARBA00022448"/>
    </source>
</evidence>
<evidence type="ECO:0000313" key="8">
    <source>
        <dbReference type="EMBL" id="KAK8844856.1"/>
    </source>
</evidence>
<feature type="transmembrane region" description="Helical" evidence="6">
    <location>
        <begin position="370"/>
        <end position="389"/>
    </location>
</feature>
<dbReference type="GO" id="GO:0016020">
    <property type="term" value="C:membrane"/>
    <property type="evidence" value="ECO:0007669"/>
    <property type="project" value="UniProtKB-SubCell"/>
</dbReference>
<evidence type="ECO:0000256" key="1">
    <source>
        <dbReference type="ARBA" id="ARBA00004141"/>
    </source>
</evidence>
<evidence type="ECO:0000256" key="5">
    <source>
        <dbReference type="ARBA" id="ARBA00023136"/>
    </source>
</evidence>
<feature type="transmembrane region" description="Helical" evidence="6">
    <location>
        <begin position="343"/>
        <end position="363"/>
    </location>
</feature>
<keyword evidence="9" id="KW-1185">Reference proteome</keyword>
<comment type="subcellular location">
    <subcellularLocation>
        <location evidence="1">Membrane</location>
        <topology evidence="1">Multi-pass membrane protein</topology>
    </subcellularLocation>
</comment>
<dbReference type="InterPro" id="IPR020846">
    <property type="entry name" value="MFS_dom"/>
</dbReference>
<dbReference type="InterPro" id="IPR036259">
    <property type="entry name" value="MFS_trans_sf"/>
</dbReference>
<name>A0AAW0YTR6_9TREE</name>
<organism evidence="8 9">
    <name type="scientific">Kwoniella newhampshirensis</name>
    <dbReference type="NCBI Taxonomy" id="1651941"/>
    <lineage>
        <taxon>Eukaryota</taxon>
        <taxon>Fungi</taxon>
        <taxon>Dikarya</taxon>
        <taxon>Basidiomycota</taxon>
        <taxon>Agaricomycotina</taxon>
        <taxon>Tremellomycetes</taxon>
        <taxon>Tremellales</taxon>
        <taxon>Cryptococcaceae</taxon>
        <taxon>Kwoniella</taxon>
    </lineage>
</organism>
<feature type="transmembrane region" description="Helical" evidence="6">
    <location>
        <begin position="74"/>
        <end position="91"/>
    </location>
</feature>
<dbReference type="EMBL" id="JBCAWK010000013">
    <property type="protein sequence ID" value="KAK8844856.1"/>
    <property type="molecule type" value="Genomic_DNA"/>
</dbReference>
<dbReference type="KEGG" id="kne:92183964"/>
<evidence type="ECO:0000256" key="6">
    <source>
        <dbReference type="SAM" id="Phobius"/>
    </source>
</evidence>
<keyword evidence="4 6" id="KW-1133">Transmembrane helix</keyword>
<comment type="caution">
    <text evidence="8">The sequence shown here is derived from an EMBL/GenBank/DDBJ whole genome shotgun (WGS) entry which is preliminary data.</text>
</comment>
<dbReference type="SUPFAM" id="SSF103473">
    <property type="entry name" value="MFS general substrate transporter"/>
    <property type="match status" value="1"/>
</dbReference>
<keyword evidence="3 6" id="KW-0812">Transmembrane</keyword>
<feature type="transmembrane region" description="Helical" evidence="6">
    <location>
        <begin position="236"/>
        <end position="258"/>
    </location>
</feature>
<dbReference type="Gene3D" id="1.20.1250.20">
    <property type="entry name" value="MFS general substrate transporter like domains"/>
    <property type="match status" value="2"/>
</dbReference>
<evidence type="ECO:0000256" key="3">
    <source>
        <dbReference type="ARBA" id="ARBA00022692"/>
    </source>
</evidence>
<feature type="domain" description="Major facilitator superfamily (MFS) profile" evidence="7">
    <location>
        <begin position="74"/>
        <end position="492"/>
    </location>
</feature>
<feature type="transmembrane region" description="Helical" evidence="6">
    <location>
        <begin position="171"/>
        <end position="192"/>
    </location>
</feature>
<dbReference type="PROSITE" id="PS50850">
    <property type="entry name" value="MFS"/>
    <property type="match status" value="1"/>
</dbReference>
<feature type="transmembrane region" description="Helical" evidence="6">
    <location>
        <begin position="201"/>
        <end position="224"/>
    </location>
</feature>
<proteinExistence type="predicted"/>
<feature type="transmembrane region" description="Helical" evidence="6">
    <location>
        <begin position="141"/>
        <end position="165"/>
    </location>
</feature>
<dbReference type="Proteomes" id="UP001388673">
    <property type="component" value="Unassembled WGS sequence"/>
</dbReference>
<gene>
    <name evidence="8" type="ORF">IAR55_006706</name>
</gene>
<dbReference type="PANTHER" id="PTHR43791">
    <property type="entry name" value="PERMEASE-RELATED"/>
    <property type="match status" value="1"/>
</dbReference>
<dbReference type="RefSeq" id="XP_066800080.1">
    <property type="nucleotide sequence ID" value="XM_066949786.1"/>
</dbReference>
<evidence type="ECO:0000313" key="9">
    <source>
        <dbReference type="Proteomes" id="UP001388673"/>
    </source>
</evidence>
<feature type="transmembrane region" description="Helical" evidence="6">
    <location>
        <begin position="434"/>
        <end position="454"/>
    </location>
</feature>
<dbReference type="Pfam" id="PF07690">
    <property type="entry name" value="MFS_1"/>
    <property type="match status" value="1"/>
</dbReference>
<sequence length="528" mass="58504">MAAPTHSVGIETAPALNQIDVKGHDDFIEDVELNEKDASVEKVEDSEAAPYLDHNIIIAEAQNKKLKRMIDRRILPLLCLAYFAQAMDKGATSPISIMGWLEDVHASGQDYALTSTVLWIGLVAGNPVASQLIRRFPVAKVLAVSMLVWTGLAFALVFSLSVPPILANRAFLGFFEASFNPCLVTIMVQWYLSSEQALISAVWHSFTSLSTCLQSVMGFGFYYIQDHNNTGGLRSWQYLLLTAACISAIATVTVFFFLPDSPTRARWADEELKTKFVERVRSNNQGIKQKVWKSDQAWETAKDPQVYALFALTFCQTLVIGGIGKFSALLINRAFGFDVATSQLLKIPVSVVGVISYFLMAYLQQRFEQTFLTMIGFTLLNMVGTIVIVCVPPSQSTRVGLMIAFLLLQFFGACNTATSVVLSRNIAGQTKKSIAYATTFMAWGAGNAVSPQLFWSTWAPRYIPSLYIHLGLYATYILLALATRTMLIRRNAAKKAAQEARNIVDVQANLHAFQDLTDIQNPDYKYSI</sequence>
<feature type="transmembrane region" description="Helical" evidence="6">
    <location>
        <begin position="111"/>
        <end position="129"/>
    </location>
</feature>
<reference evidence="8 9" key="1">
    <citation type="journal article" date="2024" name="bioRxiv">
        <title>Comparative genomics of Cryptococcus and Kwoniella reveals pathogenesis evolution and contrasting karyotype dynamics via intercentromeric recombination or chromosome fusion.</title>
        <authorList>
            <person name="Coelho M.A."/>
            <person name="David-Palma M."/>
            <person name="Shea T."/>
            <person name="Bowers K."/>
            <person name="McGinley-Smith S."/>
            <person name="Mohammad A.W."/>
            <person name="Gnirke A."/>
            <person name="Yurkov A.M."/>
            <person name="Nowrousian M."/>
            <person name="Sun S."/>
            <person name="Cuomo C.A."/>
            <person name="Heitman J."/>
        </authorList>
    </citation>
    <scope>NUCLEOTIDE SEQUENCE [LARGE SCALE GENOMIC DNA]</scope>
    <source>
        <strain evidence="8 9">CBS 13917</strain>
    </source>
</reference>
<feature type="transmembrane region" description="Helical" evidence="6">
    <location>
        <begin position="401"/>
        <end position="422"/>
    </location>
</feature>
<dbReference type="GeneID" id="92183964"/>